<dbReference type="PANTHER" id="PTHR33164">
    <property type="entry name" value="TRANSCRIPTIONAL REGULATOR, MARR FAMILY"/>
    <property type="match status" value="1"/>
</dbReference>
<dbReference type="SMART" id="SM00347">
    <property type="entry name" value="HTH_MARR"/>
    <property type="match status" value="1"/>
</dbReference>
<dbReference type="InterPro" id="IPR039422">
    <property type="entry name" value="MarR/SlyA-like"/>
</dbReference>
<dbReference type="Proteomes" id="UP001432039">
    <property type="component" value="Chromosome"/>
</dbReference>
<evidence type="ECO:0000259" key="1">
    <source>
        <dbReference type="PROSITE" id="PS50995"/>
    </source>
</evidence>
<dbReference type="InterPro" id="IPR036390">
    <property type="entry name" value="WH_DNA-bd_sf"/>
</dbReference>
<sequence>MTPEENAPHVPARLRELPSRLLAQASTHAQRLVTEGLSGEDARTWHYATLVALEESGPASQATLSARTGIHRSDLVAVINELAARELVERTPDPEDRRRNVVTLTPHGRRHLRKLEQILTAVQEELLTPLSTQEREQLTRLLGRIVDHHAHGSPVMGLDGR</sequence>
<reference evidence="2" key="1">
    <citation type="submission" date="2022-10" db="EMBL/GenBank/DDBJ databases">
        <title>The complete genomes of actinobacterial strains from the NBC collection.</title>
        <authorList>
            <person name="Joergensen T.S."/>
            <person name="Alvarez Arevalo M."/>
            <person name="Sterndorff E.B."/>
            <person name="Faurdal D."/>
            <person name="Vuksanovic O."/>
            <person name="Mourched A.-S."/>
            <person name="Charusanti P."/>
            <person name="Shaw S."/>
            <person name="Blin K."/>
            <person name="Weber T."/>
        </authorList>
    </citation>
    <scope>NUCLEOTIDE SEQUENCE</scope>
    <source>
        <strain evidence="2">NBC_00248</strain>
    </source>
</reference>
<dbReference type="SUPFAM" id="SSF46785">
    <property type="entry name" value="Winged helix' DNA-binding domain"/>
    <property type="match status" value="1"/>
</dbReference>
<protein>
    <submittedName>
        <fullName evidence="2">MarR family winged helix-turn-helix transcriptional regulator</fullName>
    </submittedName>
</protein>
<dbReference type="Pfam" id="PF12802">
    <property type="entry name" value="MarR_2"/>
    <property type="match status" value="1"/>
</dbReference>
<proteinExistence type="predicted"/>
<evidence type="ECO:0000313" key="2">
    <source>
        <dbReference type="EMBL" id="WUQ11747.1"/>
    </source>
</evidence>
<organism evidence="2 3">
    <name type="scientific">Streptomyces virginiae</name>
    <name type="common">Streptomyces cinnamonensis</name>
    <dbReference type="NCBI Taxonomy" id="1961"/>
    <lineage>
        <taxon>Bacteria</taxon>
        <taxon>Bacillati</taxon>
        <taxon>Actinomycetota</taxon>
        <taxon>Actinomycetes</taxon>
        <taxon>Kitasatosporales</taxon>
        <taxon>Streptomycetaceae</taxon>
        <taxon>Streptomyces</taxon>
    </lineage>
</organism>
<name>A0ABZ1T7H9_STRVG</name>
<dbReference type="InterPro" id="IPR000835">
    <property type="entry name" value="HTH_MarR-typ"/>
</dbReference>
<feature type="domain" description="HTH marR-type" evidence="1">
    <location>
        <begin position="15"/>
        <end position="147"/>
    </location>
</feature>
<dbReference type="EMBL" id="CP108090">
    <property type="protein sequence ID" value="WUQ11747.1"/>
    <property type="molecule type" value="Genomic_DNA"/>
</dbReference>
<dbReference type="PROSITE" id="PS50995">
    <property type="entry name" value="HTH_MARR_2"/>
    <property type="match status" value="1"/>
</dbReference>
<dbReference type="PRINTS" id="PR00598">
    <property type="entry name" value="HTHMARR"/>
</dbReference>
<keyword evidence="3" id="KW-1185">Reference proteome</keyword>
<gene>
    <name evidence="2" type="ORF">OG517_10035</name>
</gene>
<dbReference type="RefSeq" id="WP_328961180.1">
    <property type="nucleotide sequence ID" value="NZ_CP108090.1"/>
</dbReference>
<dbReference type="PANTHER" id="PTHR33164:SF95">
    <property type="entry name" value="TRANSCRIPTIONAL REGULATOR"/>
    <property type="match status" value="1"/>
</dbReference>
<evidence type="ECO:0000313" key="3">
    <source>
        <dbReference type="Proteomes" id="UP001432039"/>
    </source>
</evidence>
<accession>A0ABZ1T7H9</accession>
<dbReference type="Gene3D" id="1.10.10.10">
    <property type="entry name" value="Winged helix-like DNA-binding domain superfamily/Winged helix DNA-binding domain"/>
    <property type="match status" value="1"/>
</dbReference>
<dbReference type="InterPro" id="IPR036388">
    <property type="entry name" value="WH-like_DNA-bd_sf"/>
</dbReference>